<dbReference type="RefSeq" id="WP_379913376.1">
    <property type="nucleotide sequence ID" value="NZ_JBHUDD010000033.1"/>
</dbReference>
<dbReference type="InterPro" id="IPR029058">
    <property type="entry name" value="AB_hydrolase_fold"/>
</dbReference>
<reference evidence="2" key="1">
    <citation type="journal article" date="2019" name="Int. J. Syst. Evol. Microbiol.">
        <title>The Global Catalogue of Microorganisms (GCM) 10K type strain sequencing project: providing services to taxonomists for standard genome sequencing and annotation.</title>
        <authorList>
            <consortium name="The Broad Institute Genomics Platform"/>
            <consortium name="The Broad Institute Genome Sequencing Center for Infectious Disease"/>
            <person name="Wu L."/>
            <person name="Ma J."/>
        </authorList>
    </citation>
    <scope>NUCLEOTIDE SEQUENCE [LARGE SCALE GENOMIC DNA]</scope>
    <source>
        <strain evidence="2">CGMCC 1.12477</strain>
    </source>
</reference>
<protein>
    <recommendedName>
        <fullName evidence="3">Peptidase S9 prolyl oligopeptidase catalytic domain-containing protein</fullName>
    </recommendedName>
</protein>
<evidence type="ECO:0008006" key="3">
    <source>
        <dbReference type="Google" id="ProtNLM"/>
    </source>
</evidence>
<gene>
    <name evidence="1" type="ORF">ACFTOW_04135</name>
</gene>
<proteinExistence type="predicted"/>
<dbReference type="Proteomes" id="UP001597186">
    <property type="component" value="Unassembled WGS sequence"/>
</dbReference>
<dbReference type="EMBL" id="JBHUDD010000033">
    <property type="protein sequence ID" value="MFD1508592.1"/>
    <property type="molecule type" value="Genomic_DNA"/>
</dbReference>
<name>A0ABW4EEA8_9RHOB</name>
<comment type="caution">
    <text evidence="1">The sequence shown here is derived from an EMBL/GenBank/DDBJ whole genome shotgun (WGS) entry which is preliminary data.</text>
</comment>
<sequence length="363" mass="38899">MPQEAEQLADAALALAPDNGKAITLKHTAAVAHLPAEALEDGLRARIFAPGAHAGHIRGIQRLAQERGVADGAVARLLEQAQERWPDAPELRAIKTLLHPESPQDDTQLPADIDPGKFTRPVIWMGAQPDGDDAPIVTENTGTGDVLVHFTGIVRGFNRGPMLDSYVSMAGYSAIYLTDPTRLLFTTGIAGLGDDFESAAQGVQRLIDGFGPRRSLTMFAGSAGGFGALHYGITLGADRVLCLSGATTVDRTFLDRTGDRRARALLYRLEKAMPPHLARVRPRLEACSTPPRIDMVYGADNAEDRAQAEQLRGAPGVRLYAITGLAQHSTQTFLCDAGMMPAVLIGDMTALERLCDPQPEVQP</sequence>
<dbReference type="SUPFAM" id="SSF53474">
    <property type="entry name" value="alpha/beta-Hydrolases"/>
    <property type="match status" value="1"/>
</dbReference>
<evidence type="ECO:0000313" key="1">
    <source>
        <dbReference type="EMBL" id="MFD1508592.1"/>
    </source>
</evidence>
<keyword evidence="2" id="KW-1185">Reference proteome</keyword>
<organism evidence="1 2">
    <name type="scientific">Lacimonas salitolerans</name>
    <dbReference type="NCBI Taxonomy" id="1323750"/>
    <lineage>
        <taxon>Bacteria</taxon>
        <taxon>Pseudomonadati</taxon>
        <taxon>Pseudomonadota</taxon>
        <taxon>Alphaproteobacteria</taxon>
        <taxon>Rhodobacterales</taxon>
        <taxon>Paracoccaceae</taxon>
        <taxon>Lacimonas</taxon>
    </lineage>
</organism>
<evidence type="ECO:0000313" key="2">
    <source>
        <dbReference type="Proteomes" id="UP001597186"/>
    </source>
</evidence>
<accession>A0ABW4EEA8</accession>